<evidence type="ECO:0000313" key="2">
    <source>
        <dbReference type="Proteomes" id="UP001172680"/>
    </source>
</evidence>
<comment type="caution">
    <text evidence="1">The sequence shown here is derived from an EMBL/GenBank/DDBJ whole genome shotgun (WGS) entry which is preliminary data.</text>
</comment>
<dbReference type="Proteomes" id="UP001172680">
    <property type="component" value="Unassembled WGS sequence"/>
</dbReference>
<keyword evidence="1" id="KW-0560">Oxidoreductase</keyword>
<keyword evidence="2" id="KW-1185">Reference proteome</keyword>
<sequence>MGNTFSQAWPPALTFTEEEVTNQAGKVFVITGSTAGVGKELAQILYSRNTKVYVAARSTEKASTMIAHTQAKHPESEGELIFLYLDLADLNQVKNSANEFLSKEQRLDVLWNNAAVMAPPEGSVTKQGYELQLGTNALGPFLFTKLLTPLLCQTAKSTGSVRVIWVSSSAAELQSPNGGLDMSNLDYGSDKSTHHKYAVSKVGNILHCKEYAKRHQEDGIISVCLNPGNLRTELSSNLGFWLTMLTKILVHPPIYGAYTELFAGLSPEITVEKTGVWGTFHASYLFSQDPMLRGTSVIPWGRFAPLRDDLEQAAKTEAEGGKGTAEKFWIWSEEQVKLYL</sequence>
<name>A0ACC2YUV0_9PEZI</name>
<accession>A0ACC2YUV0</accession>
<reference evidence="1" key="1">
    <citation type="submission" date="2022-10" db="EMBL/GenBank/DDBJ databases">
        <title>Culturing micro-colonial fungi from biological soil crusts in the Mojave desert and describing Neophaeococcomyces mojavensis, and introducing the new genera and species Taxawa tesnikishii.</title>
        <authorList>
            <person name="Kurbessoian T."/>
            <person name="Stajich J.E."/>
        </authorList>
    </citation>
    <scope>NUCLEOTIDE SEQUENCE</scope>
    <source>
        <strain evidence="1">JES_115</strain>
    </source>
</reference>
<dbReference type="EMBL" id="JAPDRP010000020">
    <property type="protein sequence ID" value="KAJ9638763.1"/>
    <property type="molecule type" value="Genomic_DNA"/>
</dbReference>
<gene>
    <name evidence="1" type="primary">RDH1</name>
    <name evidence="1" type="ORF">H2199_006623</name>
</gene>
<evidence type="ECO:0000313" key="1">
    <source>
        <dbReference type="EMBL" id="KAJ9638763.1"/>
    </source>
</evidence>
<dbReference type="EC" id="1.3.1.33" evidence="1"/>
<organism evidence="1 2">
    <name type="scientific">Coniosporium tulheliwenetii</name>
    <dbReference type="NCBI Taxonomy" id="3383036"/>
    <lineage>
        <taxon>Eukaryota</taxon>
        <taxon>Fungi</taxon>
        <taxon>Dikarya</taxon>
        <taxon>Ascomycota</taxon>
        <taxon>Pezizomycotina</taxon>
        <taxon>Dothideomycetes</taxon>
        <taxon>Dothideomycetes incertae sedis</taxon>
        <taxon>Coniosporium</taxon>
    </lineage>
</organism>
<proteinExistence type="predicted"/>
<protein>
    <submittedName>
        <fullName evidence="1">Short-chain alcohol dehydrogenase</fullName>
        <ecNumber evidence="1">1.3.1.33</ecNumber>
    </submittedName>
</protein>